<accession>A0A0A1TEM6</accession>
<dbReference type="Gene3D" id="3.40.50.1970">
    <property type="match status" value="1"/>
</dbReference>
<keyword evidence="5" id="KW-1185">Reference proteome</keyword>
<sequence>MTNTSPLAATQSPAMTSPESLGHHRHSPVLSSSSARKSASSSHRHRLEDEKVQSPSSSAARASFTPKIVYGRGAINRLPAELGALQVSSPLIVASPSRVPIARRIQAIIPNLQSHILDAAVITVPDHVVDDAVERIAGRDVVISVGGSSAVGLARAISIRKEIPHVCIPTTYSSMEITPLFENDAATISISRRRGSISSAKGSSSKQSSARTTASRNSSRQSVTMRDARSGVKPAVIIYDEDLTEISSKRVAAPSTTKKPPPRSDGSEWSFLDLPGI</sequence>
<dbReference type="OrthoDB" id="3360544at2759"/>
<dbReference type="SUPFAM" id="SSF56796">
    <property type="entry name" value="Dehydroquinate synthase-like"/>
    <property type="match status" value="1"/>
</dbReference>
<feature type="compositionally biased region" description="Low complexity" evidence="2">
    <location>
        <begin position="192"/>
        <end position="222"/>
    </location>
</feature>
<dbReference type="STRING" id="1531966.A0A0A1TEM6"/>
<proteinExistence type="predicted"/>
<evidence type="ECO:0000256" key="1">
    <source>
        <dbReference type="ARBA" id="ARBA00023002"/>
    </source>
</evidence>
<dbReference type="GO" id="GO:0046872">
    <property type="term" value="F:metal ion binding"/>
    <property type="evidence" value="ECO:0007669"/>
    <property type="project" value="InterPro"/>
</dbReference>
<dbReference type="EMBL" id="CDHN01000002">
    <property type="protein sequence ID" value="CEJ88410.1"/>
    <property type="molecule type" value="Genomic_DNA"/>
</dbReference>
<evidence type="ECO:0000313" key="5">
    <source>
        <dbReference type="Proteomes" id="UP000039046"/>
    </source>
</evidence>
<name>A0A0A1TEM6_9HYPO</name>
<evidence type="ECO:0000256" key="2">
    <source>
        <dbReference type="SAM" id="MobiDB-lite"/>
    </source>
</evidence>
<feature type="domain" description="Alcohol dehydrogenase iron-type/glycerol dehydrogenase GldA" evidence="3">
    <location>
        <begin position="66"/>
        <end position="174"/>
    </location>
</feature>
<evidence type="ECO:0000313" key="4">
    <source>
        <dbReference type="EMBL" id="CEJ88410.1"/>
    </source>
</evidence>
<feature type="region of interest" description="Disordered" evidence="2">
    <location>
        <begin position="1"/>
        <end position="59"/>
    </location>
</feature>
<feature type="region of interest" description="Disordered" evidence="2">
    <location>
        <begin position="192"/>
        <end position="228"/>
    </location>
</feature>
<feature type="compositionally biased region" description="Polar residues" evidence="2">
    <location>
        <begin position="1"/>
        <end position="19"/>
    </location>
</feature>
<dbReference type="GO" id="GO:0016491">
    <property type="term" value="F:oxidoreductase activity"/>
    <property type="evidence" value="ECO:0007669"/>
    <property type="project" value="UniProtKB-KW"/>
</dbReference>
<dbReference type="HOGENOM" id="CLU_054242_0_0_1"/>
<dbReference type="Proteomes" id="UP000039046">
    <property type="component" value="Unassembled WGS sequence"/>
</dbReference>
<gene>
    <name evidence="4" type="ORF">VHEMI04715</name>
</gene>
<organism evidence="4 5">
    <name type="scientific">[Torrubiella] hemipterigena</name>
    <dbReference type="NCBI Taxonomy" id="1531966"/>
    <lineage>
        <taxon>Eukaryota</taxon>
        <taxon>Fungi</taxon>
        <taxon>Dikarya</taxon>
        <taxon>Ascomycota</taxon>
        <taxon>Pezizomycotina</taxon>
        <taxon>Sordariomycetes</taxon>
        <taxon>Hypocreomycetidae</taxon>
        <taxon>Hypocreales</taxon>
        <taxon>Clavicipitaceae</taxon>
        <taxon>Clavicipitaceae incertae sedis</taxon>
        <taxon>'Torrubiella' clade</taxon>
    </lineage>
</organism>
<dbReference type="InterPro" id="IPR001670">
    <property type="entry name" value="ADH_Fe/GldA"/>
</dbReference>
<dbReference type="AlphaFoldDB" id="A0A0A1TEM6"/>
<evidence type="ECO:0000259" key="3">
    <source>
        <dbReference type="Pfam" id="PF00465"/>
    </source>
</evidence>
<feature type="compositionally biased region" description="Low complexity" evidence="2">
    <location>
        <begin position="31"/>
        <end position="41"/>
    </location>
</feature>
<feature type="region of interest" description="Disordered" evidence="2">
    <location>
        <begin position="248"/>
        <end position="277"/>
    </location>
</feature>
<keyword evidence="1" id="KW-0560">Oxidoreductase</keyword>
<protein>
    <recommendedName>
        <fullName evidence="3">Alcohol dehydrogenase iron-type/glycerol dehydrogenase GldA domain-containing protein</fullName>
    </recommendedName>
</protein>
<reference evidence="4 5" key="1">
    <citation type="journal article" date="2015" name="Genome Announc.">
        <title>Draft Genome Sequence and Gene Annotation of the Entomopathogenic Fungus Verticillium hemipterigenum.</title>
        <authorList>
            <person name="Horn F."/>
            <person name="Habel A."/>
            <person name="Scharf D.H."/>
            <person name="Dworschak J."/>
            <person name="Brakhage A.A."/>
            <person name="Guthke R."/>
            <person name="Hertweck C."/>
            <person name="Linde J."/>
        </authorList>
    </citation>
    <scope>NUCLEOTIDE SEQUENCE [LARGE SCALE GENOMIC DNA]</scope>
</reference>
<dbReference type="Pfam" id="PF00465">
    <property type="entry name" value="Fe-ADH"/>
    <property type="match status" value="1"/>
</dbReference>